<name>G5JSY2_STRCG</name>
<reference evidence="1" key="1">
    <citation type="submission" date="2011-07" db="EMBL/GenBank/DDBJ databases">
        <authorList>
            <person name="Stanhope M.J."/>
            <person name="Durkin A.S."/>
            <person name="Hostetler J."/>
            <person name="Kim M."/>
            <person name="Radune D."/>
            <person name="Singh I."/>
            <person name="Town C.D."/>
        </authorList>
    </citation>
    <scope>NUCLEOTIDE SEQUENCE [LARGE SCALE GENOMIC DNA]</scope>
    <source>
        <strain evidence="1">HS-6</strain>
    </source>
</reference>
<sequence>MNIKKIFFPNSQAPPKQEETDAASVPDFETFVELVMAIPEEKFYQDALKADPVYGRMTEELKAELIAEAVTCGSAYAEGVKTEAPDLPALLEREEIVYTNPPTPNGGSYLIFAQYVEPNKITVFQDSIDKFLNLVRGTKYQHDFSEKALKQLLIAHEYFHYLEFQHEASIITKTKKMVLWSLLGYCYKTTFVSLSEMSAMAFARAYLELPYSPFVLDCLLTYAYNKELSYQIYQNIRME</sequence>
<accession>G5JSY2</accession>
<dbReference type="RefSeq" id="WP_004227599.1">
    <property type="nucleotide sequence ID" value="NZ_AEUV02000002.1"/>
</dbReference>
<dbReference type="EMBL" id="AEUV02000002">
    <property type="protein sequence ID" value="EHI74419.1"/>
    <property type="molecule type" value="Genomic_DNA"/>
</dbReference>
<dbReference type="Proteomes" id="UP000004322">
    <property type="component" value="Unassembled WGS sequence"/>
</dbReference>
<organism evidence="1 2">
    <name type="scientific">Streptococcus criceti HS-6</name>
    <dbReference type="NCBI Taxonomy" id="873449"/>
    <lineage>
        <taxon>Bacteria</taxon>
        <taxon>Bacillati</taxon>
        <taxon>Bacillota</taxon>
        <taxon>Bacilli</taxon>
        <taxon>Lactobacillales</taxon>
        <taxon>Streptococcaceae</taxon>
        <taxon>Streptococcus</taxon>
    </lineage>
</organism>
<protein>
    <submittedName>
        <fullName evidence="1">Uncharacterized protein</fullName>
    </submittedName>
</protein>
<evidence type="ECO:0000313" key="1">
    <source>
        <dbReference type="EMBL" id="EHI74419.1"/>
    </source>
</evidence>
<keyword evidence="2" id="KW-1185">Reference proteome</keyword>
<gene>
    <name evidence="1" type="ORF">STRCR_2253</name>
</gene>
<comment type="caution">
    <text evidence="1">The sequence shown here is derived from an EMBL/GenBank/DDBJ whole genome shotgun (WGS) entry which is preliminary data.</text>
</comment>
<evidence type="ECO:0000313" key="2">
    <source>
        <dbReference type="Proteomes" id="UP000004322"/>
    </source>
</evidence>
<dbReference type="AlphaFoldDB" id="G5JSY2"/>
<dbReference type="eggNOG" id="COG0145">
    <property type="taxonomic scope" value="Bacteria"/>
</dbReference>
<proteinExistence type="predicted"/>
<dbReference type="STRING" id="873449.STRCR_2253"/>